<proteinExistence type="predicted"/>
<evidence type="ECO:0000313" key="3">
    <source>
        <dbReference type="EMBL" id="PAE08693.1"/>
    </source>
</evidence>
<reference evidence="4 5" key="1">
    <citation type="submission" date="2017-07" db="EMBL/GenBank/DDBJ databases">
        <title>Isolation and whole genome analysis of endospore-forming bacteria from heroin.</title>
        <authorList>
            <person name="Kalinowski J."/>
            <person name="Ahrens B."/>
            <person name="Al-Dilaimi A."/>
            <person name="Winkler A."/>
            <person name="Wibberg D."/>
            <person name="Schleenbecker U."/>
            <person name="Ruckert C."/>
            <person name="Wolfel R."/>
            <person name="Grass G."/>
        </authorList>
    </citation>
    <scope>NUCLEOTIDE SEQUENCE [LARGE SCALE GENOMIC DNA]</scope>
    <source>
        <strain evidence="3 4">7509</strain>
        <strain evidence="2 5">7517-1</strain>
    </source>
</reference>
<accession>A0A268HFN9</accession>
<name>A0A268HFN9_9BACI</name>
<organism evidence="3 4">
    <name type="scientific">Terribacillus saccharophilus</name>
    <dbReference type="NCBI Taxonomy" id="361277"/>
    <lineage>
        <taxon>Bacteria</taxon>
        <taxon>Bacillati</taxon>
        <taxon>Bacillota</taxon>
        <taxon>Bacilli</taxon>
        <taxon>Bacillales</taxon>
        <taxon>Bacillaceae</taxon>
        <taxon>Terribacillus</taxon>
    </lineage>
</organism>
<dbReference type="AlphaFoldDB" id="A0A268HFN9"/>
<dbReference type="EMBL" id="NPBJ01000004">
    <property type="protein sequence ID" value="PAE01094.1"/>
    <property type="molecule type" value="Genomic_DNA"/>
</dbReference>
<keyword evidence="5" id="KW-1185">Reference proteome</keyword>
<dbReference type="Pfam" id="PF11122">
    <property type="entry name" value="Spore-coat_CotD"/>
    <property type="match status" value="1"/>
</dbReference>
<feature type="compositionally biased region" description="Polar residues" evidence="1">
    <location>
        <begin position="93"/>
        <end position="104"/>
    </location>
</feature>
<gene>
    <name evidence="2" type="ORF">CHH48_03215</name>
    <name evidence="3" type="ORF">CHI12_05010</name>
</gene>
<dbReference type="EMBL" id="NPBH01000014">
    <property type="protein sequence ID" value="PAE08693.1"/>
    <property type="molecule type" value="Genomic_DNA"/>
</dbReference>
<comment type="caution">
    <text evidence="3">The sequence shown here is derived from an EMBL/GenBank/DDBJ whole genome shotgun (WGS) entry which is preliminary data.</text>
</comment>
<dbReference type="OrthoDB" id="2973891at2"/>
<protein>
    <recommendedName>
        <fullName evidence="6">Spore coat protein D</fullName>
    </recommendedName>
</protein>
<feature type="compositionally biased region" description="Low complexity" evidence="1">
    <location>
        <begin position="134"/>
        <end position="145"/>
    </location>
</feature>
<feature type="compositionally biased region" description="Pro residues" evidence="1">
    <location>
        <begin position="146"/>
        <end position="158"/>
    </location>
</feature>
<evidence type="ECO:0000313" key="5">
    <source>
        <dbReference type="Proteomes" id="UP000216852"/>
    </source>
</evidence>
<feature type="region of interest" description="Disordered" evidence="1">
    <location>
        <begin position="93"/>
        <end position="165"/>
    </location>
</feature>
<dbReference type="Proteomes" id="UP000216475">
    <property type="component" value="Unassembled WGS sequence"/>
</dbReference>
<dbReference type="InterPro" id="IPR020108">
    <property type="entry name" value="Spore_coat_CotD"/>
</dbReference>
<evidence type="ECO:0000256" key="1">
    <source>
        <dbReference type="SAM" id="MobiDB-lite"/>
    </source>
</evidence>
<evidence type="ECO:0008006" key="6">
    <source>
        <dbReference type="Google" id="ProtNLM"/>
    </source>
</evidence>
<evidence type="ECO:0000313" key="2">
    <source>
        <dbReference type="EMBL" id="PAE01094.1"/>
    </source>
</evidence>
<evidence type="ECO:0000313" key="4">
    <source>
        <dbReference type="Proteomes" id="UP000216475"/>
    </source>
</evidence>
<sequence>MFFRPFICYRESNTERGKNMRKRHCCPPPRPVHCGPVHCGTKTIVDPVINNVEHTYSEEVIEHIHPVHTTVVNHHKVKNVHAYPHTTSFANEQSMEQTHLSPTHNSPPRPNPCKDCGPMPMAMPMQAPAPMPMPQQVSPQMYQPMPEQPKPQMAPKPKPTQKKWY</sequence>
<dbReference type="Proteomes" id="UP000216852">
    <property type="component" value="Unassembled WGS sequence"/>
</dbReference>